<reference evidence="1" key="1">
    <citation type="submission" date="2020-12" db="EMBL/GenBank/DDBJ databases">
        <authorList>
            <person name="Iha C."/>
        </authorList>
    </citation>
    <scope>NUCLEOTIDE SEQUENCE</scope>
</reference>
<gene>
    <name evidence="1" type="ORF">OSTQU699_LOCUS8465</name>
</gene>
<evidence type="ECO:0000313" key="1">
    <source>
        <dbReference type="EMBL" id="CAD7703108.1"/>
    </source>
</evidence>
<dbReference type="Proteomes" id="UP000708148">
    <property type="component" value="Unassembled WGS sequence"/>
</dbReference>
<dbReference type="AlphaFoldDB" id="A0A8S1J737"/>
<dbReference type="EMBL" id="CAJHUC010002066">
    <property type="protein sequence ID" value="CAD7703108.1"/>
    <property type="molecule type" value="Genomic_DNA"/>
</dbReference>
<accession>A0A8S1J737</accession>
<evidence type="ECO:0000313" key="2">
    <source>
        <dbReference type="Proteomes" id="UP000708148"/>
    </source>
</evidence>
<proteinExistence type="predicted"/>
<sequence>MNQISNKHGWEALVFSFRSPRARPAVPAHPFEKQLAQVVRGQPQPEAFATATRGMATAAVFLNIMGNCGQHQTTLGGVEFFIKGMRWYQTVGEGPGLNAGDS</sequence>
<organism evidence="1 2">
    <name type="scientific">Ostreobium quekettii</name>
    <dbReference type="NCBI Taxonomy" id="121088"/>
    <lineage>
        <taxon>Eukaryota</taxon>
        <taxon>Viridiplantae</taxon>
        <taxon>Chlorophyta</taxon>
        <taxon>core chlorophytes</taxon>
        <taxon>Ulvophyceae</taxon>
        <taxon>TCBD clade</taxon>
        <taxon>Bryopsidales</taxon>
        <taxon>Ostreobineae</taxon>
        <taxon>Ostreobiaceae</taxon>
        <taxon>Ostreobium</taxon>
    </lineage>
</organism>
<name>A0A8S1J737_9CHLO</name>
<comment type="caution">
    <text evidence="1">The sequence shown here is derived from an EMBL/GenBank/DDBJ whole genome shotgun (WGS) entry which is preliminary data.</text>
</comment>
<keyword evidence="2" id="KW-1185">Reference proteome</keyword>
<protein>
    <submittedName>
        <fullName evidence="1">Uncharacterized protein</fullName>
    </submittedName>
</protein>